<dbReference type="Proteomes" id="UP001596150">
    <property type="component" value="Unassembled WGS sequence"/>
</dbReference>
<evidence type="ECO:0000313" key="2">
    <source>
        <dbReference type="Proteomes" id="UP001596150"/>
    </source>
</evidence>
<dbReference type="InterPro" id="IPR036046">
    <property type="entry name" value="Acylphosphatase-like_dom_sf"/>
</dbReference>
<accession>A0ABW0Q0U9</accession>
<keyword evidence="2" id="KW-1185">Reference proteome</keyword>
<protein>
    <recommendedName>
        <fullName evidence="3">Acylphosphatase</fullName>
    </recommendedName>
</protein>
<comment type="caution">
    <text evidence="1">The sequence shown here is derived from an EMBL/GenBank/DDBJ whole genome shotgun (WGS) entry which is preliminary data.</text>
</comment>
<organism evidence="1 2">
    <name type="scientific">Kaistia terrae</name>
    <dbReference type="NCBI Taxonomy" id="537017"/>
    <lineage>
        <taxon>Bacteria</taxon>
        <taxon>Pseudomonadati</taxon>
        <taxon>Pseudomonadota</taxon>
        <taxon>Alphaproteobacteria</taxon>
        <taxon>Hyphomicrobiales</taxon>
        <taxon>Kaistiaceae</taxon>
        <taxon>Kaistia</taxon>
    </lineage>
</organism>
<gene>
    <name evidence="1" type="ORF">ACFPP9_20805</name>
</gene>
<dbReference type="SUPFAM" id="SSF54975">
    <property type="entry name" value="Acylphosphatase/BLUF domain-like"/>
    <property type="match status" value="1"/>
</dbReference>
<name>A0ABW0Q0U9_9HYPH</name>
<dbReference type="RefSeq" id="WP_266343897.1">
    <property type="nucleotide sequence ID" value="NZ_JAPKNH010000003.1"/>
</dbReference>
<evidence type="ECO:0008006" key="3">
    <source>
        <dbReference type="Google" id="ProtNLM"/>
    </source>
</evidence>
<evidence type="ECO:0000313" key="1">
    <source>
        <dbReference type="EMBL" id="MFC5518233.1"/>
    </source>
</evidence>
<proteinExistence type="predicted"/>
<dbReference type="EMBL" id="JBHSML010000013">
    <property type="protein sequence ID" value="MFC5518233.1"/>
    <property type="molecule type" value="Genomic_DNA"/>
</dbReference>
<sequence>MRQLGQATTEPVTMVFLGHFKPESFAEFVRHRAARLSLGMRLGTVSDERVEVAVEGAADLVDMFEMACSLGPIDCLVLDIYRNAERQ</sequence>
<reference evidence="2" key="1">
    <citation type="journal article" date="2019" name="Int. J. Syst. Evol. Microbiol.">
        <title>The Global Catalogue of Microorganisms (GCM) 10K type strain sequencing project: providing services to taxonomists for standard genome sequencing and annotation.</title>
        <authorList>
            <consortium name="The Broad Institute Genomics Platform"/>
            <consortium name="The Broad Institute Genome Sequencing Center for Infectious Disease"/>
            <person name="Wu L."/>
            <person name="Ma J."/>
        </authorList>
    </citation>
    <scope>NUCLEOTIDE SEQUENCE [LARGE SCALE GENOMIC DNA]</scope>
    <source>
        <strain evidence="2">KACC 12633</strain>
    </source>
</reference>